<proteinExistence type="predicted"/>
<evidence type="ECO:0000313" key="4">
    <source>
        <dbReference type="EMBL" id="KAA8908938.1"/>
    </source>
</evidence>
<keyword evidence="2" id="KW-0812">Transmembrane</keyword>
<organism evidence="4 5">
    <name type="scientific">Sphaerosporella brunnea</name>
    <dbReference type="NCBI Taxonomy" id="1250544"/>
    <lineage>
        <taxon>Eukaryota</taxon>
        <taxon>Fungi</taxon>
        <taxon>Dikarya</taxon>
        <taxon>Ascomycota</taxon>
        <taxon>Pezizomycotina</taxon>
        <taxon>Pezizomycetes</taxon>
        <taxon>Pezizales</taxon>
        <taxon>Pyronemataceae</taxon>
        <taxon>Sphaerosporella</taxon>
    </lineage>
</organism>
<dbReference type="EMBL" id="VXIS01000063">
    <property type="protein sequence ID" value="KAA8908938.1"/>
    <property type="molecule type" value="Genomic_DNA"/>
</dbReference>
<dbReference type="InParanoid" id="A0A5J5F136"/>
<accession>A0A5J5F136</accession>
<dbReference type="OrthoDB" id="5387493at2759"/>
<keyword evidence="2" id="KW-1133">Transmembrane helix</keyword>
<name>A0A5J5F136_9PEZI</name>
<evidence type="ECO:0000256" key="3">
    <source>
        <dbReference type="SAM" id="SignalP"/>
    </source>
</evidence>
<protein>
    <submittedName>
        <fullName evidence="4">Uncharacterized protein</fullName>
    </submittedName>
</protein>
<feature type="chain" id="PRO_5023932715" evidence="3">
    <location>
        <begin position="18"/>
        <end position="282"/>
    </location>
</feature>
<sequence>MAAPASLRLLFLRPALLHPSATTTPRLLRSYTKHVSKPPRSAPSAPPKKAALIPPSKRASPPTPNSPPSLAYIPLAERLAKSTSKTLLYAKYSGKHLIASYGLATTAVVGAVEFYDARIANPPVELPVWAQGATWAAIAFYSCVAAYFLWRPSRIVEKIYAVPRQNGKEPWLELHRRRLLPGLPLRKVLVEVEGVRLDRPLEPVRVLEKLPWPEKLPWRQSVAQAPAKALQGVRGFLFADGFEMLRVRGFAGGLLLSRQNPYVWEKRGLDRLLPKQVGVMKF</sequence>
<feature type="compositionally biased region" description="Low complexity" evidence="1">
    <location>
        <begin position="47"/>
        <end position="57"/>
    </location>
</feature>
<comment type="caution">
    <text evidence="4">The sequence shown here is derived from an EMBL/GenBank/DDBJ whole genome shotgun (WGS) entry which is preliminary data.</text>
</comment>
<keyword evidence="5" id="KW-1185">Reference proteome</keyword>
<gene>
    <name evidence="4" type="ORF">FN846DRAFT_944097</name>
</gene>
<dbReference type="AlphaFoldDB" id="A0A5J5F136"/>
<dbReference type="Proteomes" id="UP000326924">
    <property type="component" value="Unassembled WGS sequence"/>
</dbReference>
<feature type="signal peptide" evidence="3">
    <location>
        <begin position="1"/>
        <end position="17"/>
    </location>
</feature>
<evidence type="ECO:0000256" key="2">
    <source>
        <dbReference type="SAM" id="Phobius"/>
    </source>
</evidence>
<keyword evidence="3" id="KW-0732">Signal</keyword>
<evidence type="ECO:0000313" key="5">
    <source>
        <dbReference type="Proteomes" id="UP000326924"/>
    </source>
</evidence>
<feature type="transmembrane region" description="Helical" evidence="2">
    <location>
        <begin position="128"/>
        <end position="150"/>
    </location>
</feature>
<reference evidence="4 5" key="1">
    <citation type="submission" date="2019-09" db="EMBL/GenBank/DDBJ databases">
        <title>Draft genome of the ectomycorrhizal ascomycete Sphaerosporella brunnea.</title>
        <authorList>
            <consortium name="DOE Joint Genome Institute"/>
            <person name="Benucci G.M."/>
            <person name="Marozzi G."/>
            <person name="Antonielli L."/>
            <person name="Sanchez S."/>
            <person name="Marco P."/>
            <person name="Wang X."/>
            <person name="Falini L.B."/>
            <person name="Barry K."/>
            <person name="Haridas S."/>
            <person name="Lipzen A."/>
            <person name="Labutti K."/>
            <person name="Grigoriev I.V."/>
            <person name="Murat C."/>
            <person name="Martin F."/>
            <person name="Albertini E."/>
            <person name="Donnini D."/>
            <person name="Bonito G."/>
        </authorList>
    </citation>
    <scope>NUCLEOTIDE SEQUENCE [LARGE SCALE GENOMIC DNA]</scope>
    <source>
        <strain evidence="4 5">Sb_GMNB300</strain>
    </source>
</reference>
<evidence type="ECO:0000256" key="1">
    <source>
        <dbReference type="SAM" id="MobiDB-lite"/>
    </source>
</evidence>
<feature type="region of interest" description="Disordered" evidence="1">
    <location>
        <begin position="31"/>
        <end position="68"/>
    </location>
</feature>
<keyword evidence="2" id="KW-0472">Membrane</keyword>